<dbReference type="KEGG" id="vg:17960079"/>
<dbReference type="OrthoDB" id="37114at10239"/>
<reference evidence="1 2" key="1">
    <citation type="journal article" date="2013" name="Genome Announc.">
        <title>Complete Genome of Bacillus subtilis Myophage Grass.</title>
        <authorList>
            <person name="Miller S.Y."/>
            <person name="Colquhoun J.M."/>
            <person name="Perl A.L."/>
            <person name="Chamakura K.R."/>
            <person name="Kuty Everett G.F."/>
        </authorList>
    </citation>
    <scope>NUCLEOTIDE SEQUENCE [LARGE SCALE GENOMIC DNA]</scope>
</reference>
<protein>
    <submittedName>
        <fullName evidence="1">Uncharacterized protein</fullName>
    </submittedName>
</protein>
<dbReference type="EMBL" id="KF669652">
    <property type="protein sequence ID" value="AGY47420.1"/>
    <property type="molecule type" value="Genomic_DNA"/>
</dbReference>
<proteinExistence type="predicted"/>
<sequence>MSDNRERPWDLSRFPPIPESEAAKHVCVSRAEGLSELSPLEAQVYFPDLPGPLSPISDEDVNYLFSKESSNTESRKRLREGLKAYREAKAKRAERDQNE</sequence>
<accession>U5PTW8</accession>
<dbReference type="RefSeq" id="YP_008771521.1">
    <property type="nucleotide sequence ID" value="NC_022771.1"/>
</dbReference>
<dbReference type="GeneID" id="17960079"/>
<organismHost>
    <name type="scientific">Bacillus subtilis</name>
    <dbReference type="NCBI Taxonomy" id="1423"/>
</organismHost>
<gene>
    <name evidence="1" type="ORF">Grass_155</name>
</gene>
<dbReference type="Proteomes" id="UP000017648">
    <property type="component" value="Segment"/>
</dbReference>
<keyword evidence="2" id="KW-1185">Reference proteome</keyword>
<organism evidence="1 2">
    <name type="scientific">Bacillus phage Grass</name>
    <dbReference type="NCBI Taxonomy" id="1406785"/>
    <lineage>
        <taxon>Viruses</taxon>
        <taxon>Duplodnaviria</taxon>
        <taxon>Heunggongvirae</taxon>
        <taxon>Uroviricota</taxon>
        <taxon>Caudoviricetes</taxon>
        <taxon>Herelleviridae</taxon>
        <taxon>Bastillevirinae</taxon>
        <taxon>Nitunavirus</taxon>
        <taxon>Nitunavirus grass</taxon>
    </lineage>
</organism>
<name>U5PTW8_BPGRA</name>
<evidence type="ECO:0000313" key="2">
    <source>
        <dbReference type="Proteomes" id="UP000017648"/>
    </source>
</evidence>
<evidence type="ECO:0000313" key="1">
    <source>
        <dbReference type="EMBL" id="AGY47420.1"/>
    </source>
</evidence>